<dbReference type="PANTHER" id="PTHR47204:SF1">
    <property type="entry name" value="RIBONUCLEASE H2 SUBUNIT C"/>
    <property type="match status" value="1"/>
</dbReference>
<reference evidence="1" key="1">
    <citation type="submission" date="2015-03" db="EMBL/GenBank/DDBJ databases">
        <title>A transcriptome of Araucaria cunninghamii, an australian fine timber species.</title>
        <authorList>
            <person name="Jing Yi C.J.Y."/>
            <person name="Yin San L.Y.S."/>
            <person name="Abdul Karim S.S."/>
            <person name="Wan Azmi N.N."/>
            <person name="Hercus R.R."/>
            <person name="Croft L.L."/>
        </authorList>
    </citation>
    <scope>NUCLEOTIDE SEQUENCE</scope>
    <source>
        <strain evidence="1">MI0301</strain>
        <tissue evidence="1">Leaf</tissue>
    </source>
</reference>
<dbReference type="Pfam" id="PF08615">
    <property type="entry name" value="RNase_H2_suC"/>
    <property type="match status" value="1"/>
</dbReference>
<dbReference type="CDD" id="cd09271">
    <property type="entry name" value="RNase_H2-C"/>
    <property type="match status" value="1"/>
</dbReference>
<dbReference type="EMBL" id="GCKF01030570">
    <property type="protein sequence ID" value="JAG97883.1"/>
    <property type="molecule type" value="Transcribed_RNA"/>
</dbReference>
<sequence length="120" mass="13113">MKSPTMEGLRESGSSASSTGVIGAIHISNGCMDLTDKVHQLPCVIKYNGPCPVSDYFKPKITGVVVDELESKEASFRGRKLEGATLSIPENYCGFVLEKMKTEELLFLSQKIIVDLSSKR</sequence>
<dbReference type="InterPro" id="IPR013924">
    <property type="entry name" value="RNase_H2_suC"/>
</dbReference>
<dbReference type="Gene3D" id="2.40.128.680">
    <property type="match status" value="1"/>
</dbReference>
<protein>
    <submittedName>
        <fullName evidence="1">Uncharacterized protein</fullName>
    </submittedName>
</protein>
<dbReference type="GO" id="GO:0006401">
    <property type="term" value="P:RNA catabolic process"/>
    <property type="evidence" value="ECO:0007669"/>
    <property type="project" value="InterPro"/>
</dbReference>
<dbReference type="AlphaFoldDB" id="A0A0D6R4Y9"/>
<organism evidence="1">
    <name type="scientific">Araucaria cunninghamii</name>
    <name type="common">Hoop pine</name>
    <name type="synonym">Moreton Bay pine</name>
    <dbReference type="NCBI Taxonomy" id="56994"/>
    <lineage>
        <taxon>Eukaryota</taxon>
        <taxon>Viridiplantae</taxon>
        <taxon>Streptophyta</taxon>
        <taxon>Embryophyta</taxon>
        <taxon>Tracheophyta</taxon>
        <taxon>Spermatophyta</taxon>
        <taxon>Pinopsida</taxon>
        <taxon>Pinidae</taxon>
        <taxon>Conifers II</taxon>
        <taxon>Araucariales</taxon>
        <taxon>Araucariaceae</taxon>
        <taxon>Araucaria</taxon>
    </lineage>
</organism>
<evidence type="ECO:0000313" key="1">
    <source>
        <dbReference type="EMBL" id="JAG97884.1"/>
    </source>
</evidence>
<name>A0A0D6R4Y9_ARACU</name>
<dbReference type="GO" id="GO:0032299">
    <property type="term" value="C:ribonuclease H2 complex"/>
    <property type="evidence" value="ECO:0007669"/>
    <property type="project" value="InterPro"/>
</dbReference>
<dbReference type="EMBL" id="GCKF01030569">
    <property type="protein sequence ID" value="JAG97884.1"/>
    <property type="molecule type" value="Transcribed_RNA"/>
</dbReference>
<proteinExistence type="predicted"/>
<accession>A0A0D6R4Y9</accession>
<dbReference type="PANTHER" id="PTHR47204">
    <property type="entry name" value="OS02G0168900 PROTEIN"/>
    <property type="match status" value="1"/>
</dbReference>